<feature type="domain" description="DUF4143" evidence="2">
    <location>
        <begin position="225"/>
        <end position="375"/>
    </location>
</feature>
<proteinExistence type="predicted"/>
<dbReference type="EMBL" id="MGDD01000340">
    <property type="protein sequence ID" value="OGL41721.1"/>
    <property type="molecule type" value="Genomic_DNA"/>
</dbReference>
<dbReference type="SUPFAM" id="SSF52540">
    <property type="entry name" value="P-loop containing nucleoside triphosphate hydrolases"/>
    <property type="match status" value="1"/>
</dbReference>
<organism evidence="3 4">
    <name type="scientific">Candidatus Schekmanbacteria bacterium RBG_13_48_7</name>
    <dbReference type="NCBI Taxonomy" id="1817878"/>
    <lineage>
        <taxon>Bacteria</taxon>
        <taxon>Candidatus Schekmaniibacteriota</taxon>
    </lineage>
</organism>
<evidence type="ECO:0000259" key="1">
    <source>
        <dbReference type="Pfam" id="PF13173"/>
    </source>
</evidence>
<evidence type="ECO:0000313" key="3">
    <source>
        <dbReference type="EMBL" id="OGL41721.1"/>
    </source>
</evidence>
<protein>
    <recommendedName>
        <fullName evidence="5">ATPase</fullName>
    </recommendedName>
</protein>
<dbReference type="InterPro" id="IPR027417">
    <property type="entry name" value="P-loop_NTPase"/>
</dbReference>
<dbReference type="InterPro" id="IPR025420">
    <property type="entry name" value="DUF4143"/>
</dbReference>
<dbReference type="Pfam" id="PF13173">
    <property type="entry name" value="AAA_14"/>
    <property type="match status" value="1"/>
</dbReference>
<dbReference type="Pfam" id="PF13635">
    <property type="entry name" value="DUF4143"/>
    <property type="match status" value="1"/>
</dbReference>
<evidence type="ECO:0000259" key="2">
    <source>
        <dbReference type="Pfam" id="PF13635"/>
    </source>
</evidence>
<dbReference type="PANTHER" id="PTHR33295">
    <property type="entry name" value="ATPASE"/>
    <property type="match status" value="1"/>
</dbReference>
<accession>A0A1F7RJW7</accession>
<dbReference type="InterPro" id="IPR041682">
    <property type="entry name" value="AAA_14"/>
</dbReference>
<evidence type="ECO:0000313" key="4">
    <source>
        <dbReference type="Proteomes" id="UP000179266"/>
    </source>
</evidence>
<name>A0A1F7RJW7_9BACT</name>
<dbReference type="Proteomes" id="UP000179266">
    <property type="component" value="Unassembled WGS sequence"/>
</dbReference>
<dbReference type="PANTHER" id="PTHR33295:SF8">
    <property type="entry name" value="AAA+ ATPASE DOMAIN-CONTAINING PROTEIN"/>
    <property type="match status" value="1"/>
</dbReference>
<feature type="domain" description="AAA" evidence="1">
    <location>
        <begin position="34"/>
        <end position="169"/>
    </location>
</feature>
<reference evidence="3 4" key="1">
    <citation type="journal article" date="2016" name="Nat. Commun.">
        <title>Thousands of microbial genomes shed light on interconnected biogeochemical processes in an aquifer system.</title>
        <authorList>
            <person name="Anantharaman K."/>
            <person name="Brown C.T."/>
            <person name="Hug L.A."/>
            <person name="Sharon I."/>
            <person name="Castelle C.J."/>
            <person name="Probst A.J."/>
            <person name="Thomas B.C."/>
            <person name="Singh A."/>
            <person name="Wilkins M.J."/>
            <person name="Karaoz U."/>
            <person name="Brodie E.L."/>
            <person name="Williams K.H."/>
            <person name="Hubbard S.S."/>
            <person name="Banfield J.F."/>
        </authorList>
    </citation>
    <scope>NUCLEOTIDE SEQUENCE [LARGE SCALE GENOMIC DNA]</scope>
</reference>
<evidence type="ECO:0008006" key="5">
    <source>
        <dbReference type="Google" id="ProtNLM"/>
    </source>
</evidence>
<gene>
    <name evidence="3" type="ORF">A2161_02535</name>
</gene>
<sequence length="440" mass="52660">MVDVEFIKEIIVDFHNENLPVYTRRTVDFSCPENKIRTIIGMRRSGKTYIFYQLINDLLKQDIDKNRILYINFEDERFYPFETSDFNILVKTYYELYPALRDEKVYLFFDEIQNIPNWERFVRRLHDSGNVSLNLTGSSARLLSKEIATALRGRTLTYEIFPFSFPEFLRYKNLDFDVDSSKNRSYIVHAFEDYLFRGGFPEVLECSDKHRIRILQDYYNLILYKDLIDRYDIRNHGLIKYLLKFLLSNNSNSFSVNKFVNDSKSQGFSISKDSIHNYLSYLEDAYCFSFMRIFADSERKKQVNYRKIYATDHGLVTSMTTSRSYNTGRLIESMVYNHLRRVYSPNELFYYRTGNGEEIDFITLSRGRLINIIQVCERFDNTGARINELEILFRTMDELNMNESIFITRNESDTIRRKKKTIHIIPFWRWSIQNIKNADQ</sequence>
<comment type="caution">
    <text evidence="3">The sequence shown here is derived from an EMBL/GenBank/DDBJ whole genome shotgun (WGS) entry which is preliminary data.</text>
</comment>
<dbReference type="AlphaFoldDB" id="A0A1F7RJW7"/>